<evidence type="ECO:0000256" key="6">
    <source>
        <dbReference type="ARBA" id="ARBA00023054"/>
    </source>
</evidence>
<evidence type="ECO:0000259" key="8">
    <source>
        <dbReference type="Pfam" id="PF00931"/>
    </source>
</evidence>
<dbReference type="Proteomes" id="UP001497457">
    <property type="component" value="Unassembled WGS sequence"/>
</dbReference>
<dbReference type="GO" id="GO:0042742">
    <property type="term" value="P:defense response to bacterium"/>
    <property type="evidence" value="ECO:0007669"/>
    <property type="project" value="UniProtKB-ARBA"/>
</dbReference>
<dbReference type="InterPro" id="IPR038005">
    <property type="entry name" value="RX-like_CC"/>
</dbReference>
<dbReference type="AlphaFoldDB" id="A0ABC9H788"/>
<dbReference type="EMBL" id="OZ075117">
    <property type="protein sequence ID" value="CAL5084380.1"/>
    <property type="molecule type" value="Genomic_DNA"/>
</dbReference>
<evidence type="ECO:0008006" key="15">
    <source>
        <dbReference type="Google" id="ProtNLM"/>
    </source>
</evidence>
<dbReference type="Pfam" id="PF23598">
    <property type="entry name" value="LRR_14"/>
    <property type="match status" value="1"/>
</dbReference>
<dbReference type="InterPro" id="IPR041118">
    <property type="entry name" value="Rx_N"/>
</dbReference>
<dbReference type="InterPro" id="IPR055414">
    <property type="entry name" value="LRR_R13L4/SHOC2-like"/>
</dbReference>
<dbReference type="InterPro" id="IPR027417">
    <property type="entry name" value="P-loop_NTPase"/>
</dbReference>
<evidence type="ECO:0000256" key="7">
    <source>
        <dbReference type="SAM" id="Coils"/>
    </source>
</evidence>
<dbReference type="InterPro" id="IPR002182">
    <property type="entry name" value="NB-ARC"/>
</dbReference>
<organism evidence="13 14">
    <name type="scientific">Urochloa decumbens</name>
    <dbReference type="NCBI Taxonomy" id="240449"/>
    <lineage>
        <taxon>Eukaryota</taxon>
        <taxon>Viridiplantae</taxon>
        <taxon>Streptophyta</taxon>
        <taxon>Embryophyta</taxon>
        <taxon>Tracheophyta</taxon>
        <taxon>Spermatophyta</taxon>
        <taxon>Magnoliopsida</taxon>
        <taxon>Liliopsida</taxon>
        <taxon>Poales</taxon>
        <taxon>Poaceae</taxon>
        <taxon>PACMAD clade</taxon>
        <taxon>Panicoideae</taxon>
        <taxon>Panicodae</taxon>
        <taxon>Paniceae</taxon>
        <taxon>Melinidinae</taxon>
        <taxon>Urochloa</taxon>
    </lineage>
</organism>
<dbReference type="GO" id="GO:0009626">
    <property type="term" value="P:plant-type hypersensitive response"/>
    <property type="evidence" value="ECO:0007669"/>
    <property type="project" value="UniProtKB-ARBA"/>
</dbReference>
<protein>
    <recommendedName>
        <fullName evidence="15">AAA+ ATPase domain-containing protein</fullName>
    </recommendedName>
</protein>
<evidence type="ECO:0000259" key="10">
    <source>
        <dbReference type="Pfam" id="PF23559"/>
    </source>
</evidence>
<dbReference type="CDD" id="cd14798">
    <property type="entry name" value="RX-CC_like"/>
    <property type="match status" value="1"/>
</dbReference>
<dbReference type="GO" id="GO:0000166">
    <property type="term" value="F:nucleotide binding"/>
    <property type="evidence" value="ECO:0007669"/>
    <property type="project" value="UniProtKB-KW"/>
</dbReference>
<dbReference type="PANTHER" id="PTHR23155">
    <property type="entry name" value="DISEASE RESISTANCE PROTEIN RP"/>
    <property type="match status" value="1"/>
</dbReference>
<evidence type="ECO:0000313" key="13">
    <source>
        <dbReference type="EMBL" id="CAM0149506.1"/>
    </source>
</evidence>
<sequence>MGGVGEKIMVSALTGVMSPVLGKLTSLIEKKYTELKNVRKKLEQLRNELRAINLALEKYATMESPDVQVKAWMAEMRELAYDLEDSIDLFTHHVDHEPADTTGVKSFFRKKIRKLKRLHYRHKFFAEEIKELHVLVNQACERRKRYEFEVGNSSISHEISISHPEIDPRLQALYVEVEKLVGIEKPSQEVISRLVGENPEQRRSRRVVSIVGPGGSGKTTLAKQVYEKIKDQFSCVAFVSVSQKPNMSNLLRELQYQIGVSRSMATMRSCSDQLLIDQLRSYLENQRYLVVIDDVWTQLAWDTIQCALPRNGHTSRIIMTTRINSVGQFCCTSDEGFVYEMKPLSRNDSENLFVKRIFCCEDKFPVQLEGIKNEILEKCDGLPLAIVTLASLLATKPRTKEEWERALNAISCMNEKDSGLEVMDKILSLSYNELPHDMRNCLLHLSTFPEDHEIYKDILVWRWVAEGFITEKQGYTLQQVGESYFYEFINRNLIQPITLVPRYGMCAVEEGCRVHDIILNFLISRSAEENFVTVLDSQGLPSSDRRVRRLSVWSNPMHVVAVFRGTMNLSHLRSINICNVGGWTMPRVLDLPVLRVLDLDLEEYGDWSTVDRDGTLSLFLLRFSRKNGVMPPAQTGYRIVDPDCILSLFHLRYLRFGGESDVMLPAQIGSLQYLQTLDLSGAKVTQLPESIVQLKRLMCLVGYQLIMPDGFGNMESLQELGNLDGCNCSVSFGEDLALLSKLRVLRVTFMWSSTSDLRTRKESLLSSLCKLGQNSLRCVHVYDNVGGGDCFVDSWCPSPCRLQKFIHISKHLRFPKWISSCLSDLTYLDILVQKMEMEHLSILGDLPAIRFLYLDVKQVTSDGLVISHGAFPSLTCFQFYNIDGPGLVFEGGMRMLEWLRLGFDADKAQATYGTLEVGIGHLSSIKRIGLTVRMVSKGENDPVEKAVKSVINGQIKMLLNCTTVGIGFSRRSRLAGRERHAEEAIG</sequence>
<dbReference type="Gene3D" id="3.40.50.300">
    <property type="entry name" value="P-loop containing nucleotide triphosphate hydrolases"/>
    <property type="match status" value="1"/>
</dbReference>
<proteinExistence type="inferred from homology"/>
<dbReference type="Gene3D" id="3.80.10.10">
    <property type="entry name" value="Ribonuclease Inhibitor"/>
    <property type="match status" value="1"/>
</dbReference>
<evidence type="ECO:0000256" key="2">
    <source>
        <dbReference type="ARBA" id="ARBA00022614"/>
    </source>
</evidence>
<evidence type="ECO:0000256" key="5">
    <source>
        <dbReference type="ARBA" id="ARBA00022821"/>
    </source>
</evidence>
<feature type="domain" description="NB-ARC" evidence="8">
    <location>
        <begin position="184"/>
        <end position="358"/>
    </location>
</feature>
<evidence type="ECO:0000256" key="4">
    <source>
        <dbReference type="ARBA" id="ARBA00022741"/>
    </source>
</evidence>
<feature type="coiled-coil region" evidence="7">
    <location>
        <begin position="28"/>
        <end position="62"/>
    </location>
</feature>
<dbReference type="FunFam" id="3.40.50.300:FF:001091">
    <property type="entry name" value="Probable disease resistance protein At1g61300"/>
    <property type="match status" value="1"/>
</dbReference>
<dbReference type="InterPro" id="IPR042197">
    <property type="entry name" value="Apaf_helical"/>
</dbReference>
<dbReference type="Gene3D" id="1.10.10.10">
    <property type="entry name" value="Winged helix-like DNA-binding domain superfamily/Winged helix DNA-binding domain"/>
    <property type="match status" value="1"/>
</dbReference>
<dbReference type="Proteomes" id="UP001497457">
    <property type="component" value="Chromosome 7b"/>
</dbReference>
<evidence type="ECO:0000313" key="14">
    <source>
        <dbReference type="Proteomes" id="UP001497457"/>
    </source>
</evidence>
<keyword evidence="6 7" id="KW-0175">Coiled coil</keyword>
<evidence type="ECO:0000313" key="12">
    <source>
        <dbReference type="EMBL" id="CAL5084380.1"/>
    </source>
</evidence>
<feature type="domain" description="Disease resistance protein winged helix" evidence="10">
    <location>
        <begin position="448"/>
        <end position="520"/>
    </location>
</feature>
<dbReference type="EMBL" id="CAXIPR030002246">
    <property type="protein sequence ID" value="CAM0149506.1"/>
    <property type="molecule type" value="Genomic_DNA"/>
</dbReference>
<keyword evidence="14" id="KW-1185">Reference proteome</keyword>
<dbReference type="InterPro" id="IPR032675">
    <property type="entry name" value="LRR_dom_sf"/>
</dbReference>
<dbReference type="Gene3D" id="1.10.8.430">
    <property type="entry name" value="Helical domain of apoptotic protease-activating factors"/>
    <property type="match status" value="1"/>
</dbReference>
<dbReference type="GO" id="GO:0002758">
    <property type="term" value="P:innate immune response-activating signaling pathway"/>
    <property type="evidence" value="ECO:0007669"/>
    <property type="project" value="UniProtKB-ARBA"/>
</dbReference>
<keyword evidence="3" id="KW-0677">Repeat</keyword>
<feature type="domain" description="Disease resistance R13L4/SHOC-2-like LRR" evidence="11">
    <location>
        <begin position="644"/>
        <end position="963"/>
    </location>
</feature>
<feature type="domain" description="Disease resistance N-terminal" evidence="9">
    <location>
        <begin position="16"/>
        <end position="105"/>
    </location>
</feature>
<dbReference type="PANTHER" id="PTHR23155:SF972">
    <property type="entry name" value="OS11G0238700 PROTEIN"/>
    <property type="match status" value="1"/>
</dbReference>
<evidence type="ECO:0000259" key="9">
    <source>
        <dbReference type="Pfam" id="PF18052"/>
    </source>
</evidence>
<dbReference type="PRINTS" id="PR00364">
    <property type="entry name" value="DISEASERSIST"/>
</dbReference>
<comment type="similarity">
    <text evidence="1">Belongs to the disease resistance NB-LRR family.</text>
</comment>
<keyword evidence="2" id="KW-0433">Leucine-rich repeat</keyword>
<evidence type="ECO:0000256" key="3">
    <source>
        <dbReference type="ARBA" id="ARBA00022737"/>
    </source>
</evidence>
<evidence type="ECO:0000256" key="1">
    <source>
        <dbReference type="ARBA" id="ARBA00008894"/>
    </source>
</evidence>
<dbReference type="SUPFAM" id="SSF52540">
    <property type="entry name" value="P-loop containing nucleoside triphosphate hydrolases"/>
    <property type="match status" value="1"/>
</dbReference>
<dbReference type="InterPro" id="IPR058922">
    <property type="entry name" value="WHD_DRP"/>
</dbReference>
<dbReference type="InterPro" id="IPR036388">
    <property type="entry name" value="WH-like_DNA-bd_sf"/>
</dbReference>
<gene>
    <name evidence="12" type="ORF">URODEC1_LOCUS110534</name>
    <name evidence="13" type="ORF">URODEC1_LOCUS122682</name>
</gene>
<keyword evidence="4" id="KW-0547">Nucleotide-binding</keyword>
<dbReference type="SUPFAM" id="SSF52058">
    <property type="entry name" value="L domain-like"/>
    <property type="match status" value="1"/>
</dbReference>
<dbReference type="FunFam" id="1.10.10.10:FF:000322">
    <property type="entry name" value="Probable disease resistance protein At1g63360"/>
    <property type="match status" value="1"/>
</dbReference>
<dbReference type="Pfam" id="PF23559">
    <property type="entry name" value="WHD_DRP"/>
    <property type="match status" value="1"/>
</dbReference>
<dbReference type="Gene3D" id="1.20.5.4130">
    <property type="match status" value="1"/>
</dbReference>
<dbReference type="Pfam" id="PF18052">
    <property type="entry name" value="Rx_N"/>
    <property type="match status" value="1"/>
</dbReference>
<name>A0ABC9H788_9POAL</name>
<evidence type="ECO:0000259" key="11">
    <source>
        <dbReference type="Pfam" id="PF23598"/>
    </source>
</evidence>
<dbReference type="Pfam" id="PF00931">
    <property type="entry name" value="NB-ARC"/>
    <property type="match status" value="1"/>
</dbReference>
<dbReference type="InterPro" id="IPR044974">
    <property type="entry name" value="Disease_R_plants"/>
</dbReference>
<reference evidence="13 14" key="1">
    <citation type="submission" date="2024-10" db="EMBL/GenBank/DDBJ databases">
        <authorList>
            <person name="Ryan C."/>
        </authorList>
    </citation>
    <scope>NUCLEOTIDE SEQUENCE [LARGE SCALE GENOMIC DNA]</scope>
</reference>
<keyword evidence="5" id="KW-0611">Plant defense</keyword>
<accession>A0ABC9H788</accession>